<evidence type="ECO:0000313" key="4">
    <source>
        <dbReference type="EMBL" id="MCX2819617.1"/>
    </source>
</evidence>
<dbReference type="InterPro" id="IPR035920">
    <property type="entry name" value="YhbY-like_sf"/>
</dbReference>
<accession>A0A9Q4C5T5</accession>
<evidence type="ECO:0000256" key="2">
    <source>
        <dbReference type="PROSITE-ProRule" id="PRU00626"/>
    </source>
</evidence>
<evidence type="ECO:0000313" key="5">
    <source>
        <dbReference type="Proteomes" id="UP001149411"/>
    </source>
</evidence>
<dbReference type="Proteomes" id="UP001149411">
    <property type="component" value="Unassembled WGS sequence"/>
</dbReference>
<dbReference type="InterPro" id="IPR001890">
    <property type="entry name" value="RNA-binding_CRM"/>
</dbReference>
<dbReference type="AlphaFoldDB" id="A0A9Q4C5T5"/>
<evidence type="ECO:0000256" key="1">
    <source>
        <dbReference type="ARBA" id="ARBA00022884"/>
    </source>
</evidence>
<dbReference type="EMBL" id="RKLV01000010">
    <property type="protein sequence ID" value="MCX2819617.1"/>
    <property type="molecule type" value="Genomic_DNA"/>
</dbReference>
<gene>
    <name evidence="4" type="ORF">EGH25_09680</name>
</gene>
<protein>
    <submittedName>
        <fullName evidence="4">YhbY family RNA-binding protein</fullName>
    </submittedName>
</protein>
<reference evidence="4" key="1">
    <citation type="submission" date="2022-09" db="EMBL/GenBank/DDBJ databases">
        <title>Haloadaptaus new haloarchaeum isolated from saline soil.</title>
        <authorList>
            <person name="Duran-Viseras A."/>
            <person name="Sanchez-Porro C."/>
            <person name="Ventosa A."/>
        </authorList>
    </citation>
    <scope>NUCLEOTIDE SEQUENCE</scope>
    <source>
        <strain evidence="4">F3-133</strain>
    </source>
</reference>
<dbReference type="PANTHER" id="PTHR40065:SF3">
    <property type="entry name" value="RNA-BINDING PROTEIN YHBY"/>
    <property type="match status" value="1"/>
</dbReference>
<dbReference type="RefSeq" id="WP_266088038.1">
    <property type="nucleotide sequence ID" value="NZ_RKLV01000010.1"/>
</dbReference>
<dbReference type="InterPro" id="IPR051925">
    <property type="entry name" value="RNA-binding_domain"/>
</dbReference>
<proteinExistence type="predicted"/>
<keyword evidence="1 2" id="KW-0694">RNA-binding</keyword>
<dbReference type="Gene3D" id="3.30.110.60">
    <property type="entry name" value="YhbY-like"/>
    <property type="match status" value="1"/>
</dbReference>
<dbReference type="PROSITE" id="PS51295">
    <property type="entry name" value="CRM"/>
    <property type="match status" value="1"/>
</dbReference>
<keyword evidence="5" id="KW-1185">Reference proteome</keyword>
<name>A0A9Q4C5T5_9EURY</name>
<dbReference type="Pfam" id="PF01985">
    <property type="entry name" value="CRS1_YhbY"/>
    <property type="match status" value="1"/>
</dbReference>
<dbReference type="SUPFAM" id="SSF75471">
    <property type="entry name" value="YhbY-like"/>
    <property type="match status" value="1"/>
</dbReference>
<feature type="domain" description="CRM" evidence="3">
    <location>
        <begin position="1"/>
        <end position="84"/>
    </location>
</feature>
<comment type="caution">
    <text evidence="4">The sequence shown here is derived from an EMBL/GenBank/DDBJ whole genome shotgun (WGS) entry which is preliminary data.</text>
</comment>
<evidence type="ECO:0000259" key="3">
    <source>
        <dbReference type="PROSITE" id="PS51295"/>
    </source>
</evidence>
<organism evidence="4 5">
    <name type="scientific">Halorutilus salinus</name>
    <dbReference type="NCBI Taxonomy" id="2487751"/>
    <lineage>
        <taxon>Archaea</taxon>
        <taxon>Methanobacteriati</taxon>
        <taxon>Methanobacteriota</taxon>
        <taxon>Stenosarchaea group</taxon>
        <taxon>Halobacteria</taxon>
        <taxon>Halorutilales</taxon>
        <taxon>Halorutilaceae</taxon>
        <taxon>Halorutilus</taxon>
    </lineage>
</organism>
<dbReference type="SMART" id="SM01103">
    <property type="entry name" value="CRS1_YhbY"/>
    <property type="match status" value="1"/>
</dbReference>
<dbReference type="PANTHER" id="PTHR40065">
    <property type="entry name" value="RNA-BINDING PROTEIN YHBY"/>
    <property type="match status" value="1"/>
</dbReference>
<sequence>MEEEKARKKAHELDATVRVGKKGVEAVADELADQLSNEEPRKVKFLRSSRGGTTTDELARELAEEAGAQLVDTRGHTAVYVRDR</sequence>
<dbReference type="GO" id="GO:0003723">
    <property type="term" value="F:RNA binding"/>
    <property type="evidence" value="ECO:0007669"/>
    <property type="project" value="UniProtKB-UniRule"/>
</dbReference>